<evidence type="ECO:0000256" key="6">
    <source>
        <dbReference type="SAM" id="Phobius"/>
    </source>
</evidence>
<feature type="transmembrane region" description="Helical" evidence="6">
    <location>
        <begin position="172"/>
        <end position="191"/>
    </location>
</feature>
<sequence>MLRFGLPFVPSGLALWILTLADRYYLERLADFTEVGLYSLGYQVGMVIVLVLMAFQLAWPQYAFSVSRRPDAPVLYASVLRLYAFILVTVAFIIALFSRQIIGLISPPEFLPAAAVVPLVLASYICYGSYLVFSVGIMLAERTSFNMLVAGGAALLNLGLNLLVIPRYGMMGAAWTTLISYGALAVGMYVVSQRCYRIPYAPGRALAILILAAALYLLGMRVLPPDGVGHAAGAIGLIAVYLAALWMSRLVSGREAAVIAEWARSIPGLGRSG</sequence>
<organism evidence="7 8">
    <name type="scientific">candidate division TA06 bacterium SM23_40</name>
    <dbReference type="NCBI Taxonomy" id="1703774"/>
    <lineage>
        <taxon>Bacteria</taxon>
        <taxon>Bacteria division TA06</taxon>
    </lineage>
</organism>
<name>A0A0S8G8T3_UNCT6</name>
<evidence type="ECO:0000256" key="5">
    <source>
        <dbReference type="ARBA" id="ARBA00023136"/>
    </source>
</evidence>
<feature type="transmembrane region" description="Helical" evidence="6">
    <location>
        <begin position="145"/>
        <end position="166"/>
    </location>
</feature>
<keyword evidence="5 6" id="KW-0472">Membrane</keyword>
<evidence type="ECO:0000313" key="7">
    <source>
        <dbReference type="EMBL" id="KPK69200.1"/>
    </source>
</evidence>
<keyword evidence="2" id="KW-1003">Cell membrane</keyword>
<dbReference type="PANTHER" id="PTHR30250:SF11">
    <property type="entry name" value="O-ANTIGEN TRANSPORTER-RELATED"/>
    <property type="match status" value="1"/>
</dbReference>
<dbReference type="EMBL" id="LJUI01000044">
    <property type="protein sequence ID" value="KPK69200.1"/>
    <property type="molecule type" value="Genomic_DNA"/>
</dbReference>
<accession>A0A0S8G8T3</accession>
<keyword evidence="4 6" id="KW-1133">Transmembrane helix</keyword>
<evidence type="ECO:0000256" key="3">
    <source>
        <dbReference type="ARBA" id="ARBA00022692"/>
    </source>
</evidence>
<feature type="transmembrane region" description="Helical" evidence="6">
    <location>
        <begin position="110"/>
        <end position="133"/>
    </location>
</feature>
<reference evidence="7 8" key="1">
    <citation type="journal article" date="2015" name="Microbiome">
        <title>Genomic resolution of linkages in carbon, nitrogen, and sulfur cycling among widespread estuary sediment bacteria.</title>
        <authorList>
            <person name="Baker B.J."/>
            <person name="Lazar C.S."/>
            <person name="Teske A.P."/>
            <person name="Dick G.J."/>
        </authorList>
    </citation>
    <scope>NUCLEOTIDE SEQUENCE [LARGE SCALE GENOMIC DNA]</scope>
    <source>
        <strain evidence="7">SM23_40</strain>
    </source>
</reference>
<feature type="transmembrane region" description="Helical" evidence="6">
    <location>
        <begin position="37"/>
        <end position="59"/>
    </location>
</feature>
<dbReference type="PANTHER" id="PTHR30250">
    <property type="entry name" value="PST FAMILY PREDICTED COLANIC ACID TRANSPORTER"/>
    <property type="match status" value="1"/>
</dbReference>
<comment type="subcellular location">
    <subcellularLocation>
        <location evidence="1">Cell membrane</location>
        <topology evidence="1">Multi-pass membrane protein</topology>
    </subcellularLocation>
</comment>
<dbReference type="GO" id="GO:0005886">
    <property type="term" value="C:plasma membrane"/>
    <property type="evidence" value="ECO:0007669"/>
    <property type="project" value="UniProtKB-SubCell"/>
</dbReference>
<keyword evidence="3 6" id="KW-0812">Transmembrane</keyword>
<evidence type="ECO:0000313" key="8">
    <source>
        <dbReference type="Proteomes" id="UP000051717"/>
    </source>
</evidence>
<gene>
    <name evidence="7" type="ORF">AMJ82_06210</name>
</gene>
<evidence type="ECO:0000256" key="2">
    <source>
        <dbReference type="ARBA" id="ARBA00022475"/>
    </source>
</evidence>
<proteinExistence type="predicted"/>
<feature type="transmembrane region" description="Helical" evidence="6">
    <location>
        <begin position="228"/>
        <end position="247"/>
    </location>
</feature>
<comment type="caution">
    <text evidence="7">The sequence shown here is derived from an EMBL/GenBank/DDBJ whole genome shotgun (WGS) entry which is preliminary data.</text>
</comment>
<dbReference type="InterPro" id="IPR050833">
    <property type="entry name" value="Poly_Biosynth_Transport"/>
</dbReference>
<dbReference type="AlphaFoldDB" id="A0A0S8G8T3"/>
<protein>
    <submittedName>
        <fullName evidence="7">Uncharacterized protein</fullName>
    </submittedName>
</protein>
<dbReference type="Proteomes" id="UP000051717">
    <property type="component" value="Unassembled WGS sequence"/>
</dbReference>
<feature type="transmembrane region" description="Helical" evidence="6">
    <location>
        <begin position="80"/>
        <end position="98"/>
    </location>
</feature>
<evidence type="ECO:0000256" key="1">
    <source>
        <dbReference type="ARBA" id="ARBA00004651"/>
    </source>
</evidence>
<evidence type="ECO:0000256" key="4">
    <source>
        <dbReference type="ARBA" id="ARBA00022989"/>
    </source>
</evidence>
<feature type="transmembrane region" description="Helical" evidence="6">
    <location>
        <begin position="203"/>
        <end position="222"/>
    </location>
</feature>